<reference evidence="2 3" key="1">
    <citation type="submission" date="2017-04" db="EMBL/GenBank/DDBJ databases">
        <authorList>
            <person name="Afonso C.L."/>
            <person name="Miller P.J."/>
            <person name="Scott M.A."/>
            <person name="Spackman E."/>
            <person name="Goraichik I."/>
            <person name="Dimitrov K.M."/>
            <person name="Suarez D.L."/>
            <person name="Swayne D.E."/>
        </authorList>
    </citation>
    <scope>NUCLEOTIDE SEQUENCE [LARGE SCALE GENOMIC DNA]</scope>
    <source>
        <strain evidence="2 3">DSM 11622</strain>
    </source>
</reference>
<dbReference type="RefSeq" id="WP_234997241.1">
    <property type="nucleotide sequence ID" value="NZ_FWWW01000073.1"/>
</dbReference>
<proteinExistence type="predicted"/>
<dbReference type="AlphaFoldDB" id="A0A1W1VTL7"/>
<dbReference type="EMBL" id="FWWW01000073">
    <property type="protein sequence ID" value="SMB96715.1"/>
    <property type="molecule type" value="Genomic_DNA"/>
</dbReference>
<sequence length="131" mass="13898">MAIFAAFSLLMVSARLTVLAYLRFVLLAATLLFVLGLNHRAVATLRVAGGQMARIGAAPKAAVVKQKVTLEATGSVAVWLVPAADAWFPASVPLTWPRLLAHTLKFAPQPGALPDFFRARLLLAALSPQAP</sequence>
<dbReference type="STRING" id="645990.SAMN00120144_2969"/>
<evidence type="ECO:0000313" key="2">
    <source>
        <dbReference type="EMBL" id="SMB96715.1"/>
    </source>
</evidence>
<keyword evidence="1" id="KW-0472">Membrane</keyword>
<keyword evidence="3" id="KW-1185">Reference proteome</keyword>
<name>A0A1W1VTL7_9BACT</name>
<evidence type="ECO:0000313" key="3">
    <source>
        <dbReference type="Proteomes" id="UP000192266"/>
    </source>
</evidence>
<evidence type="ECO:0000256" key="1">
    <source>
        <dbReference type="SAM" id="Phobius"/>
    </source>
</evidence>
<gene>
    <name evidence="2" type="ORF">SAMN00120144_2969</name>
</gene>
<protein>
    <submittedName>
        <fullName evidence="2">Uncharacterized protein</fullName>
    </submittedName>
</protein>
<feature type="transmembrane region" description="Helical" evidence="1">
    <location>
        <begin position="24"/>
        <end position="42"/>
    </location>
</feature>
<accession>A0A1W1VTL7</accession>
<organism evidence="2 3">
    <name type="scientific">Hymenobacter roseosalivarius DSM 11622</name>
    <dbReference type="NCBI Taxonomy" id="645990"/>
    <lineage>
        <taxon>Bacteria</taxon>
        <taxon>Pseudomonadati</taxon>
        <taxon>Bacteroidota</taxon>
        <taxon>Cytophagia</taxon>
        <taxon>Cytophagales</taxon>
        <taxon>Hymenobacteraceae</taxon>
        <taxon>Hymenobacter</taxon>
    </lineage>
</organism>
<dbReference type="Proteomes" id="UP000192266">
    <property type="component" value="Unassembled WGS sequence"/>
</dbReference>
<keyword evidence="1" id="KW-0812">Transmembrane</keyword>
<keyword evidence="1" id="KW-1133">Transmembrane helix</keyword>